<name>A0ABW1KL12_9ACTN</name>
<keyword evidence="2" id="KW-1185">Reference proteome</keyword>
<protein>
    <recommendedName>
        <fullName evidence="3">Minor tail protein</fullName>
    </recommendedName>
</protein>
<evidence type="ECO:0000313" key="1">
    <source>
        <dbReference type="EMBL" id="MFC6021513.1"/>
    </source>
</evidence>
<dbReference type="RefSeq" id="WP_377429774.1">
    <property type="nucleotide sequence ID" value="NZ_JBHSPR010000044.1"/>
</dbReference>
<dbReference type="Proteomes" id="UP001596203">
    <property type="component" value="Unassembled WGS sequence"/>
</dbReference>
<sequence>MAMTVDAVYNNSVDSPGFVVTVDDINPVRNRLLIIRRDAWGEHPDSPVRGADGITLTGDSTFVVTDYENPITNPVDYVAYAYDEGTDPVTGDVQASDVYFPTEYRNGEAWLKSISQPALSRQVNVVDWNDVSTPGRVLGEYEVLGRKNKVVITDVPGGREGTLVVGAYPINGSYVNADWRSLRMLFEHGKTLFLQTSGQTWTGELDMYLEVKSVRRRRIGPVGLTAELVYVYDVEYVEVDRPSTAEEALGLVSWQDVLDGYFDWQEVLDFNGSWLDLLDG</sequence>
<evidence type="ECO:0008006" key="3">
    <source>
        <dbReference type="Google" id="ProtNLM"/>
    </source>
</evidence>
<reference evidence="2" key="1">
    <citation type="journal article" date="2019" name="Int. J. Syst. Evol. Microbiol.">
        <title>The Global Catalogue of Microorganisms (GCM) 10K type strain sequencing project: providing services to taxonomists for standard genome sequencing and annotation.</title>
        <authorList>
            <consortium name="The Broad Institute Genomics Platform"/>
            <consortium name="The Broad Institute Genome Sequencing Center for Infectious Disease"/>
            <person name="Wu L."/>
            <person name="Ma J."/>
        </authorList>
    </citation>
    <scope>NUCLEOTIDE SEQUENCE [LARGE SCALE GENOMIC DNA]</scope>
    <source>
        <strain evidence="2">ZS-35-S2</strain>
    </source>
</reference>
<proteinExistence type="predicted"/>
<organism evidence="1 2">
    <name type="scientific">Plantactinospora solaniradicis</name>
    <dbReference type="NCBI Taxonomy" id="1723736"/>
    <lineage>
        <taxon>Bacteria</taxon>
        <taxon>Bacillati</taxon>
        <taxon>Actinomycetota</taxon>
        <taxon>Actinomycetes</taxon>
        <taxon>Micromonosporales</taxon>
        <taxon>Micromonosporaceae</taxon>
        <taxon>Plantactinospora</taxon>
    </lineage>
</organism>
<comment type="caution">
    <text evidence="1">The sequence shown here is derived from an EMBL/GenBank/DDBJ whole genome shotgun (WGS) entry which is preliminary data.</text>
</comment>
<dbReference type="EMBL" id="JBHSPR010000044">
    <property type="protein sequence ID" value="MFC6021513.1"/>
    <property type="molecule type" value="Genomic_DNA"/>
</dbReference>
<gene>
    <name evidence="1" type="ORF">ACFP2T_35760</name>
</gene>
<evidence type="ECO:0000313" key="2">
    <source>
        <dbReference type="Proteomes" id="UP001596203"/>
    </source>
</evidence>
<accession>A0ABW1KL12</accession>